<organism evidence="3 4">
    <name type="scientific">Paramuricea clavata</name>
    <name type="common">Red gorgonian</name>
    <name type="synonym">Violescent sea-whip</name>
    <dbReference type="NCBI Taxonomy" id="317549"/>
    <lineage>
        <taxon>Eukaryota</taxon>
        <taxon>Metazoa</taxon>
        <taxon>Cnidaria</taxon>
        <taxon>Anthozoa</taxon>
        <taxon>Octocorallia</taxon>
        <taxon>Malacalcyonacea</taxon>
        <taxon>Plexauridae</taxon>
        <taxon>Paramuricea</taxon>
    </lineage>
</organism>
<dbReference type="InterPro" id="IPR000742">
    <property type="entry name" value="EGF"/>
</dbReference>
<dbReference type="PROSITE" id="PS50026">
    <property type="entry name" value="EGF_3"/>
    <property type="match status" value="1"/>
</dbReference>
<sequence length="360" mass="40208">MSSLAVAILFLALPKFSQSACHGSKTGYRGEFMGELTKDNQVLVGHVIATLTVKSFTECFAHCDEDCRCRSFNLPMSGEGNCELNSADNSTVLMKPKPGWRYHHLQVKEVIAGDDTCYEPYSNRCCDNNPCANDAKCTETGDRGKPGFNCTCANEYNTGPLCKREINSCFDYLWNDKTVKSGYFDIWEKNTLVKSTVYCDMRPDEWEAWALVMSYSKANGNDPEFAPFYVDVPRDETDADSGDYRLSLEKMKSVKTGMTGGRSVEWKATCGYSFTDGQSTSDDVVRSTFQTLDLFNFKTHEKGLVGYYPFDNVTKGKDMSGFGNHATMYGITYEEGPLGNPGRSARMIGSLSSYIRVCWL</sequence>
<dbReference type="GO" id="GO:0005615">
    <property type="term" value="C:extracellular space"/>
    <property type="evidence" value="ECO:0007669"/>
    <property type="project" value="TreeGrafter"/>
</dbReference>
<dbReference type="PANTHER" id="PTHR16146:SF46">
    <property type="entry name" value="INTELECTIN-1A-RELATED"/>
    <property type="match status" value="1"/>
</dbReference>
<dbReference type="GO" id="GO:0070492">
    <property type="term" value="F:oligosaccharide binding"/>
    <property type="evidence" value="ECO:0007669"/>
    <property type="project" value="TreeGrafter"/>
</dbReference>
<evidence type="ECO:0000256" key="2">
    <source>
        <dbReference type="PROSITE-ProRule" id="PRU00076"/>
    </source>
</evidence>
<evidence type="ECO:0000256" key="1">
    <source>
        <dbReference type="ARBA" id="ARBA00023157"/>
    </source>
</evidence>
<comment type="caution">
    <text evidence="3">The sequence shown here is derived from an EMBL/GenBank/DDBJ whole genome shotgun (WGS) entry which is preliminary data.</text>
</comment>
<dbReference type="Gene3D" id="2.10.25.10">
    <property type="entry name" value="Laminin"/>
    <property type="match status" value="1"/>
</dbReference>
<proteinExistence type="predicted"/>
<dbReference type="EMBL" id="CACRXK020007016">
    <property type="protein sequence ID" value="CAB4011066.1"/>
    <property type="molecule type" value="Genomic_DNA"/>
</dbReference>
<dbReference type="Gene3D" id="3.50.4.10">
    <property type="entry name" value="Hepatocyte Growth Factor"/>
    <property type="match status" value="1"/>
</dbReference>
<dbReference type="PANTHER" id="PTHR16146">
    <property type="entry name" value="INTELECTIN"/>
    <property type="match status" value="1"/>
</dbReference>
<dbReference type="Pfam" id="PF00024">
    <property type="entry name" value="PAN_1"/>
    <property type="match status" value="1"/>
</dbReference>
<keyword evidence="1" id="KW-1015">Disulfide bond</keyword>
<dbReference type="InterPro" id="IPR003609">
    <property type="entry name" value="Pan_app"/>
</dbReference>
<keyword evidence="4" id="KW-1185">Reference proteome</keyword>
<protein>
    <submittedName>
        <fullName evidence="3">Uncharacterized protein</fullName>
    </submittedName>
</protein>
<reference evidence="3" key="1">
    <citation type="submission" date="2020-04" db="EMBL/GenBank/DDBJ databases">
        <authorList>
            <person name="Alioto T."/>
            <person name="Alioto T."/>
            <person name="Gomez Garrido J."/>
        </authorList>
    </citation>
    <scope>NUCLEOTIDE SEQUENCE</scope>
    <source>
        <strain evidence="3">A484AB</strain>
    </source>
</reference>
<evidence type="ECO:0000313" key="4">
    <source>
        <dbReference type="Proteomes" id="UP001152795"/>
    </source>
</evidence>
<dbReference type="Proteomes" id="UP001152795">
    <property type="component" value="Unassembled WGS sequence"/>
</dbReference>
<comment type="caution">
    <text evidence="2">Lacks conserved residue(s) required for the propagation of feature annotation.</text>
</comment>
<accession>A0A7D9EMT2</accession>
<dbReference type="PROSITE" id="PS50948">
    <property type="entry name" value="PAN"/>
    <property type="match status" value="1"/>
</dbReference>
<name>A0A7D9EMT2_PARCT</name>
<dbReference type="OrthoDB" id="5975396at2759"/>
<keyword evidence="2" id="KW-0245">EGF-like domain</keyword>
<dbReference type="SUPFAM" id="SSF57414">
    <property type="entry name" value="Hairpin loop containing domain-like"/>
    <property type="match status" value="1"/>
</dbReference>
<dbReference type="AlphaFoldDB" id="A0A7D9EMT2"/>
<gene>
    <name evidence="3" type="ORF">PACLA_8A017614</name>
</gene>
<evidence type="ECO:0000313" key="3">
    <source>
        <dbReference type="EMBL" id="CAB4011066.1"/>
    </source>
</evidence>